<gene>
    <name evidence="3" type="ORF">J2Z70_006565</name>
</gene>
<evidence type="ECO:0000256" key="1">
    <source>
        <dbReference type="SAM" id="SignalP"/>
    </source>
</evidence>
<keyword evidence="4" id="KW-1185">Reference proteome</keyword>
<dbReference type="RefSeq" id="WP_209879822.1">
    <property type="nucleotide sequence ID" value="NZ_JAGGLV010000042.1"/>
</dbReference>
<dbReference type="InterPro" id="IPR036582">
    <property type="entry name" value="Mao_N_sf"/>
</dbReference>
<feature type="signal peptide" evidence="1">
    <location>
        <begin position="1"/>
        <end position="19"/>
    </location>
</feature>
<reference evidence="3 4" key="1">
    <citation type="submission" date="2021-03" db="EMBL/GenBank/DDBJ databases">
        <title>Genomic Encyclopedia of Type Strains, Phase IV (KMG-IV): sequencing the most valuable type-strain genomes for metagenomic binning, comparative biology and taxonomic classification.</title>
        <authorList>
            <person name="Goeker M."/>
        </authorList>
    </citation>
    <scope>NUCLEOTIDE SEQUENCE [LARGE SCALE GENOMIC DNA]</scope>
    <source>
        <strain evidence="3 4">DSM 101953</strain>
    </source>
</reference>
<dbReference type="InterPro" id="IPR012854">
    <property type="entry name" value="Cu_amine_oxidase-like_N"/>
</dbReference>
<dbReference type="Proteomes" id="UP000773462">
    <property type="component" value="Unassembled WGS sequence"/>
</dbReference>
<evidence type="ECO:0000313" key="4">
    <source>
        <dbReference type="Proteomes" id="UP000773462"/>
    </source>
</evidence>
<dbReference type="Gene3D" id="3.30.457.10">
    <property type="entry name" value="Copper amine oxidase-like, N-terminal domain"/>
    <property type="match status" value="1"/>
</dbReference>
<evidence type="ECO:0000259" key="2">
    <source>
        <dbReference type="Pfam" id="PF07833"/>
    </source>
</evidence>
<organism evidence="3 4">
    <name type="scientific">Paenibacillus silagei</name>
    <dbReference type="NCBI Taxonomy" id="1670801"/>
    <lineage>
        <taxon>Bacteria</taxon>
        <taxon>Bacillati</taxon>
        <taxon>Bacillota</taxon>
        <taxon>Bacilli</taxon>
        <taxon>Bacillales</taxon>
        <taxon>Paenibacillaceae</taxon>
        <taxon>Paenibacillus</taxon>
    </lineage>
</organism>
<sequence length="276" mass="29956">MKTGKKVLTALLAAGLSFAMLTGVNPGKVEAAAKKYPALLKINDYYVLYTAPKAPYVDANYRTMIPLRSISELMGAKVSYDAKARTAAIEKDSVTVKFTIGSKSISVNGVAGSMDTVPVMEQNSMFIPVSVLAGRLGIVSKWDQSNQLYTLTGETLMQTDMIKYSLEDIEQGPFTSPPGKIISDDAFRPVSYTFDPEKGSFTVKAKNITGKDVSEGAADVAAYILYDDQLIQFPAQKRERPAVRKDGTIEVTVKTETPSTPAYLLVKGRLLDRSGN</sequence>
<dbReference type="Pfam" id="PF07833">
    <property type="entry name" value="Cu_amine_oxidN1"/>
    <property type="match status" value="1"/>
</dbReference>
<evidence type="ECO:0000313" key="3">
    <source>
        <dbReference type="EMBL" id="MBP2116335.1"/>
    </source>
</evidence>
<dbReference type="SUPFAM" id="SSF55383">
    <property type="entry name" value="Copper amine oxidase, domain N"/>
    <property type="match status" value="1"/>
</dbReference>
<accession>A0ABS4P3P3</accession>
<feature type="domain" description="Copper amine oxidase-like N-terminal" evidence="2">
    <location>
        <begin position="50"/>
        <end position="148"/>
    </location>
</feature>
<dbReference type="EMBL" id="JAGGLV010000042">
    <property type="protein sequence ID" value="MBP2116335.1"/>
    <property type="molecule type" value="Genomic_DNA"/>
</dbReference>
<keyword evidence="1" id="KW-0732">Signal</keyword>
<name>A0ABS4P3P3_9BACL</name>
<proteinExistence type="predicted"/>
<protein>
    <recommendedName>
        <fullName evidence="2">Copper amine oxidase-like N-terminal domain-containing protein</fullName>
    </recommendedName>
</protein>
<comment type="caution">
    <text evidence="3">The sequence shown here is derived from an EMBL/GenBank/DDBJ whole genome shotgun (WGS) entry which is preliminary data.</text>
</comment>
<feature type="chain" id="PRO_5046110766" description="Copper amine oxidase-like N-terminal domain-containing protein" evidence="1">
    <location>
        <begin position="20"/>
        <end position="276"/>
    </location>
</feature>